<dbReference type="Pfam" id="PF00188">
    <property type="entry name" value="CAP"/>
    <property type="match status" value="1"/>
</dbReference>
<dbReference type="InterPro" id="IPR035940">
    <property type="entry name" value="CAP_sf"/>
</dbReference>
<evidence type="ECO:0000259" key="2">
    <source>
        <dbReference type="SMART" id="SM00198"/>
    </source>
</evidence>
<dbReference type="CDD" id="cd05382">
    <property type="entry name" value="CAP_GAPR1-like"/>
    <property type="match status" value="1"/>
</dbReference>
<reference evidence="4" key="2">
    <citation type="submission" date="2022-04" db="UniProtKB">
        <authorList>
            <consortium name="WormBaseParasite"/>
        </authorList>
    </citation>
    <scope>IDENTIFICATION</scope>
</reference>
<organism evidence="3 4">
    <name type="scientific">Strongyloides ratti</name>
    <name type="common">Parasitic roundworm</name>
    <dbReference type="NCBI Taxonomy" id="34506"/>
    <lineage>
        <taxon>Eukaryota</taxon>
        <taxon>Metazoa</taxon>
        <taxon>Ecdysozoa</taxon>
        <taxon>Nematoda</taxon>
        <taxon>Chromadorea</taxon>
        <taxon>Rhabditida</taxon>
        <taxon>Tylenchina</taxon>
        <taxon>Panagrolaimomorpha</taxon>
        <taxon>Strongyloidoidea</taxon>
        <taxon>Strongyloididae</taxon>
        <taxon>Strongyloides</taxon>
    </lineage>
</organism>
<dbReference type="Gene3D" id="3.40.33.10">
    <property type="entry name" value="CAP"/>
    <property type="match status" value="1"/>
</dbReference>
<dbReference type="WBParaSite" id="SRAE_X000065600.1">
    <property type="protein sequence ID" value="SRAE_X000065600.1"/>
    <property type="gene ID" value="WBGene00266215"/>
</dbReference>
<dbReference type="Proteomes" id="UP000035682">
    <property type="component" value="Unplaced"/>
</dbReference>
<feature type="domain" description="SCP" evidence="2">
    <location>
        <begin position="72"/>
        <end position="205"/>
    </location>
</feature>
<evidence type="ECO:0000256" key="1">
    <source>
        <dbReference type="SAM" id="SignalP"/>
    </source>
</evidence>
<keyword evidence="3" id="KW-1185">Reference proteome</keyword>
<evidence type="ECO:0000313" key="3">
    <source>
        <dbReference type="Proteomes" id="UP000035682"/>
    </source>
</evidence>
<proteinExistence type="predicted"/>
<name>A0A8L9N841_STRRB</name>
<feature type="chain" id="PRO_5035458479" evidence="1">
    <location>
        <begin position="21"/>
        <end position="216"/>
    </location>
</feature>
<dbReference type="PRINTS" id="PR00837">
    <property type="entry name" value="V5TPXLIKE"/>
</dbReference>
<dbReference type="InterPro" id="IPR014044">
    <property type="entry name" value="CAP_dom"/>
</dbReference>
<evidence type="ECO:0000313" key="4">
    <source>
        <dbReference type="WBParaSite" id="SRAE_X000065600.1"/>
    </source>
</evidence>
<protein>
    <submittedName>
        <fullName evidence="4">CAP domain-containing protein</fullName>
    </submittedName>
</protein>
<keyword evidence="1" id="KW-0732">Signal</keyword>
<dbReference type="InterPro" id="IPR034113">
    <property type="entry name" value="SCP_GAPR1-like"/>
</dbReference>
<dbReference type="SUPFAM" id="SSF55797">
    <property type="entry name" value="PR-1-like"/>
    <property type="match status" value="1"/>
</dbReference>
<feature type="signal peptide" evidence="1">
    <location>
        <begin position="1"/>
        <end position="20"/>
    </location>
</feature>
<dbReference type="PANTHER" id="PTHR10334">
    <property type="entry name" value="CYSTEINE-RICH SECRETORY PROTEIN-RELATED"/>
    <property type="match status" value="1"/>
</dbReference>
<dbReference type="InterPro" id="IPR001283">
    <property type="entry name" value="CRISP-related"/>
</dbReference>
<dbReference type="AlphaFoldDB" id="A0A8L9N841"/>
<accession>A0A8L9N841</accession>
<dbReference type="FunFam" id="3.40.33.10:FF:000010">
    <property type="entry name" value="Predicted protein"/>
    <property type="match status" value="1"/>
</dbReference>
<reference evidence="3 4" key="1">
    <citation type="submission" date="2014-09" db="EMBL/GenBank/DDBJ databases">
        <authorList>
            <person name="Martin A.A."/>
        </authorList>
    </citation>
    <scope>NUCLEOTIDE SEQUENCE</scope>
    <source>
        <strain evidence="3 4">ED321</strain>
    </source>
</reference>
<sequence>MNIILNVWFVTIFLSQIIFSRRHIFNVTKVENGQDSIYELDGKKFNTIKEVIKEVQNKNPNLKFVGSNKKKENRKHLVKKLYQDINYYRQKHGVPKLKSNPTIQKFAKKHARKMASQDMCKDDTDKTYGESITYSDGSVENTVKNWYNEINKYDYNKPEFSTETRDFTALIWKSTTEVGCAVTKSKKTKRTYICCKYNKPGNINGLFKENVLPPKQ</sequence>
<dbReference type="SMART" id="SM00198">
    <property type="entry name" value="SCP"/>
    <property type="match status" value="1"/>
</dbReference>